<evidence type="ECO:0000259" key="1">
    <source>
        <dbReference type="Pfam" id="PF09423"/>
    </source>
</evidence>
<dbReference type="Proteomes" id="UP001437256">
    <property type="component" value="Unassembled WGS sequence"/>
</dbReference>
<sequence length="224" mass="24497">AGSADSNDTVTGSSFSPSGACFTDRKSAAVRAYHEWMPIRQVDAEDQLRIWRNFQEGLLLDLTMLDTRQYDRDLTDVYYNTGPNDSTTYNPVTGEGAIGVEFAGTAVTSSSSFGKIPPAAADVISRDLVDGDTNLNLQWSAGFYRGFFTLTIDTESIKATYYAMRNISYPNLDAFVSAHFVVQAGANKLQRPVAGGEENVKAGTLKINGTKSNQMRTDTKSSRW</sequence>
<dbReference type="Pfam" id="PF09423">
    <property type="entry name" value="PhoD"/>
    <property type="match status" value="1"/>
</dbReference>
<dbReference type="InterPro" id="IPR018946">
    <property type="entry name" value="PhoD-like_MPP"/>
</dbReference>
<dbReference type="InterPro" id="IPR052900">
    <property type="entry name" value="Phospholipid_Metab_Enz"/>
</dbReference>
<comment type="caution">
    <text evidence="2">The sequence shown here is derived from an EMBL/GenBank/DDBJ whole genome shotgun (WGS) entry which is preliminary data.</text>
</comment>
<evidence type="ECO:0000313" key="2">
    <source>
        <dbReference type="EMBL" id="KAL0071527.1"/>
    </source>
</evidence>
<protein>
    <recommendedName>
        <fullName evidence="1">PhoD-like phosphatase metallophosphatase domain-containing protein</fullName>
    </recommendedName>
</protein>
<organism evidence="2 3">
    <name type="scientific">Marasmius tenuissimus</name>
    <dbReference type="NCBI Taxonomy" id="585030"/>
    <lineage>
        <taxon>Eukaryota</taxon>
        <taxon>Fungi</taxon>
        <taxon>Dikarya</taxon>
        <taxon>Basidiomycota</taxon>
        <taxon>Agaricomycotina</taxon>
        <taxon>Agaricomycetes</taxon>
        <taxon>Agaricomycetidae</taxon>
        <taxon>Agaricales</taxon>
        <taxon>Marasmiineae</taxon>
        <taxon>Marasmiaceae</taxon>
        <taxon>Marasmius</taxon>
    </lineage>
</organism>
<proteinExistence type="predicted"/>
<feature type="domain" description="PhoD-like phosphatase metallophosphatase" evidence="1">
    <location>
        <begin position="19"/>
        <end position="80"/>
    </location>
</feature>
<accession>A0ABR3ADS6</accession>
<name>A0ABR3ADS6_9AGAR</name>
<gene>
    <name evidence="2" type="ORF">AAF712_001384</name>
</gene>
<keyword evidence="3" id="KW-1185">Reference proteome</keyword>
<dbReference type="PANTHER" id="PTHR43606:SF7">
    <property type="entry name" value="PHOSPHATASE, PUTATIVE (AFU_ORTHOLOGUE AFUA_6G08710)-RELATED"/>
    <property type="match status" value="1"/>
</dbReference>
<dbReference type="EMBL" id="JBBXMP010000003">
    <property type="protein sequence ID" value="KAL0071527.1"/>
    <property type="molecule type" value="Genomic_DNA"/>
</dbReference>
<feature type="non-terminal residue" evidence="2">
    <location>
        <position position="1"/>
    </location>
</feature>
<reference evidence="2 3" key="1">
    <citation type="submission" date="2024-05" db="EMBL/GenBank/DDBJ databases">
        <title>A draft genome resource for the thread blight pathogen Marasmius tenuissimus strain MS-2.</title>
        <authorList>
            <person name="Yulfo-Soto G.E."/>
            <person name="Baruah I.K."/>
            <person name="Amoako-Attah I."/>
            <person name="Bukari Y."/>
            <person name="Meinhardt L.W."/>
            <person name="Bailey B.A."/>
            <person name="Cohen S.P."/>
        </authorList>
    </citation>
    <scope>NUCLEOTIDE SEQUENCE [LARGE SCALE GENOMIC DNA]</scope>
    <source>
        <strain evidence="2 3">MS-2</strain>
    </source>
</reference>
<dbReference type="Gene3D" id="3.60.21.70">
    <property type="entry name" value="PhoD-like phosphatase"/>
    <property type="match status" value="2"/>
</dbReference>
<evidence type="ECO:0000313" key="3">
    <source>
        <dbReference type="Proteomes" id="UP001437256"/>
    </source>
</evidence>
<dbReference type="InterPro" id="IPR038607">
    <property type="entry name" value="PhoD-like_sf"/>
</dbReference>
<dbReference type="PANTHER" id="PTHR43606">
    <property type="entry name" value="PHOSPHATASE, PUTATIVE (AFU_ORTHOLOGUE AFUA_6G08710)-RELATED"/>
    <property type="match status" value="1"/>
</dbReference>